<evidence type="ECO:0000256" key="7">
    <source>
        <dbReference type="ARBA" id="ARBA00022840"/>
    </source>
</evidence>
<dbReference type="EC" id="2.7.4.25" evidence="14"/>
<evidence type="ECO:0000256" key="10">
    <source>
        <dbReference type="ARBA" id="ARBA00023274"/>
    </source>
</evidence>
<feature type="coiled-coil region" evidence="15">
    <location>
        <begin position="406"/>
        <end position="433"/>
    </location>
</feature>
<feature type="domain" description="S1 motif" evidence="16">
    <location>
        <begin position="434"/>
        <end position="502"/>
    </location>
</feature>
<evidence type="ECO:0000256" key="6">
    <source>
        <dbReference type="ARBA" id="ARBA00022777"/>
    </source>
</evidence>
<dbReference type="Pfam" id="PF02224">
    <property type="entry name" value="Cytidylate_kin"/>
    <property type="match status" value="1"/>
</dbReference>
<dbReference type="SUPFAM" id="SSF50249">
    <property type="entry name" value="Nucleic acid-binding proteins"/>
    <property type="match status" value="6"/>
</dbReference>
<dbReference type="FunFam" id="2.40.50.140:FF:000103">
    <property type="entry name" value="protein RRP5 homolog"/>
    <property type="match status" value="3"/>
</dbReference>
<evidence type="ECO:0000259" key="16">
    <source>
        <dbReference type="PROSITE" id="PS50126"/>
    </source>
</evidence>
<gene>
    <name evidence="14" type="primary">cmk</name>
    <name evidence="17" type="ORF">HS1_001835</name>
</gene>
<evidence type="ECO:0000256" key="1">
    <source>
        <dbReference type="ARBA" id="ARBA00006767"/>
    </source>
</evidence>
<dbReference type="GO" id="GO:0006220">
    <property type="term" value="P:pyrimidine nucleotide metabolic process"/>
    <property type="evidence" value="ECO:0007669"/>
    <property type="project" value="UniProtKB-UniRule"/>
</dbReference>
<comment type="similarity">
    <text evidence="1">Belongs to the bacterial ribosomal protein bS1 family.</text>
</comment>
<dbReference type="SMART" id="SM00316">
    <property type="entry name" value="S1"/>
    <property type="match status" value="6"/>
</dbReference>
<dbReference type="PRINTS" id="PR00681">
    <property type="entry name" value="RIBOSOMALS1"/>
</dbReference>
<keyword evidence="5 14" id="KW-0547">Nucleotide-binding</keyword>
<evidence type="ECO:0000256" key="11">
    <source>
        <dbReference type="ARBA" id="ARBA00025604"/>
    </source>
</evidence>
<dbReference type="RefSeq" id="WP_082757762.1">
    <property type="nucleotide sequence ID" value="NZ_CP013015.1"/>
</dbReference>
<organism evidence="17 18">
    <name type="scientific">Desulfofervidus auxilii</name>
    <dbReference type="NCBI Taxonomy" id="1621989"/>
    <lineage>
        <taxon>Bacteria</taxon>
        <taxon>Pseudomonadati</taxon>
        <taxon>Thermodesulfobacteriota</taxon>
        <taxon>Candidatus Desulfofervidia</taxon>
        <taxon>Candidatus Desulfofervidales</taxon>
        <taxon>Candidatus Desulfofervidaceae</taxon>
        <taxon>Candidatus Desulfofervidus</taxon>
    </lineage>
</organism>
<comment type="catalytic activity">
    <reaction evidence="12 14">
        <text>dCMP + ATP = dCDP + ADP</text>
        <dbReference type="Rhea" id="RHEA:25094"/>
        <dbReference type="ChEBI" id="CHEBI:30616"/>
        <dbReference type="ChEBI" id="CHEBI:57566"/>
        <dbReference type="ChEBI" id="CHEBI:58593"/>
        <dbReference type="ChEBI" id="CHEBI:456216"/>
        <dbReference type="EC" id="2.7.4.25"/>
    </reaction>
</comment>
<keyword evidence="15" id="KW-0175">Coiled coil</keyword>
<keyword evidence="18" id="KW-1185">Reference proteome</keyword>
<dbReference type="InterPro" id="IPR035104">
    <property type="entry name" value="Ribosomal_protein_S1-like"/>
</dbReference>
<evidence type="ECO:0000256" key="14">
    <source>
        <dbReference type="HAMAP-Rule" id="MF_00238"/>
    </source>
</evidence>
<dbReference type="KEGG" id="daw:HS1_001835"/>
<comment type="function">
    <text evidence="11">Binds mRNA; thus facilitating recognition of the initiation point. It is needed to translate mRNA with a short Shine-Dalgarno (SD) purine-rich sequence.</text>
</comment>
<dbReference type="CDD" id="cd05688">
    <property type="entry name" value="S1_RPS1_repeat_ec3"/>
    <property type="match status" value="1"/>
</dbReference>
<keyword evidence="8" id="KW-0694">RNA-binding</keyword>
<evidence type="ECO:0000256" key="13">
    <source>
        <dbReference type="ARBA" id="ARBA00048478"/>
    </source>
</evidence>
<dbReference type="AlphaFoldDB" id="A0A7U4QLM6"/>
<dbReference type="HAMAP" id="MF_00238">
    <property type="entry name" value="Cytidyl_kinase_type1"/>
    <property type="match status" value="1"/>
</dbReference>
<evidence type="ECO:0000256" key="9">
    <source>
        <dbReference type="ARBA" id="ARBA00022980"/>
    </source>
</evidence>
<evidence type="ECO:0000313" key="17">
    <source>
        <dbReference type="EMBL" id="AMM41629.1"/>
    </source>
</evidence>
<evidence type="ECO:0000256" key="12">
    <source>
        <dbReference type="ARBA" id="ARBA00047615"/>
    </source>
</evidence>
<dbReference type="PANTHER" id="PTHR10724:SF7">
    <property type="entry name" value="SMALL RIBOSOMAL SUBUNIT PROTEIN BS1C"/>
    <property type="match status" value="1"/>
</dbReference>
<evidence type="ECO:0000256" key="8">
    <source>
        <dbReference type="ARBA" id="ARBA00022884"/>
    </source>
</evidence>
<dbReference type="CDD" id="cd04465">
    <property type="entry name" value="S1_RPS1_repeat_ec2_hs2"/>
    <property type="match status" value="1"/>
</dbReference>
<keyword evidence="3 14" id="KW-0808">Transferase</keyword>
<feature type="domain" description="S1 motif" evidence="16">
    <location>
        <begin position="606"/>
        <end position="676"/>
    </location>
</feature>
<protein>
    <recommendedName>
        <fullName evidence="14">Cytidylate kinase</fullName>
        <shortName evidence="14">CK</shortName>
        <ecNumber evidence="14">2.7.4.25</ecNumber>
    </recommendedName>
    <alternativeName>
        <fullName evidence="14">Cytidine monophosphate kinase</fullName>
        <shortName evidence="14">CMP kinase</shortName>
    </alternativeName>
</protein>
<dbReference type="OrthoDB" id="9804077at2"/>
<dbReference type="NCBIfam" id="NF004952">
    <property type="entry name" value="PRK06299.1-2"/>
    <property type="match status" value="1"/>
</dbReference>
<evidence type="ECO:0000256" key="4">
    <source>
        <dbReference type="ARBA" id="ARBA00022737"/>
    </source>
</evidence>
<evidence type="ECO:0000256" key="3">
    <source>
        <dbReference type="ARBA" id="ARBA00022679"/>
    </source>
</evidence>
<keyword evidence="6 14" id="KW-0418">Kinase</keyword>
<accession>A0A7U4QLM6</accession>
<feature type="domain" description="S1 motif" evidence="16">
    <location>
        <begin position="348"/>
        <end position="413"/>
    </location>
</feature>
<dbReference type="PROSITE" id="PS50126">
    <property type="entry name" value="S1"/>
    <property type="match status" value="6"/>
</dbReference>
<dbReference type="InterPro" id="IPR027417">
    <property type="entry name" value="P-loop_NTPase"/>
</dbReference>
<evidence type="ECO:0000256" key="5">
    <source>
        <dbReference type="ARBA" id="ARBA00022741"/>
    </source>
</evidence>
<dbReference type="SUPFAM" id="SSF52540">
    <property type="entry name" value="P-loop containing nucleoside triphosphate hydrolases"/>
    <property type="match status" value="1"/>
</dbReference>
<dbReference type="NCBIfam" id="TIGR00717">
    <property type="entry name" value="rpsA"/>
    <property type="match status" value="1"/>
</dbReference>
<dbReference type="InterPro" id="IPR012340">
    <property type="entry name" value="NA-bd_OB-fold"/>
</dbReference>
<keyword evidence="7 14" id="KW-0067">ATP-binding</keyword>
<dbReference type="Pfam" id="PF00575">
    <property type="entry name" value="S1"/>
    <property type="match status" value="6"/>
</dbReference>
<dbReference type="InterPro" id="IPR011994">
    <property type="entry name" value="Cytidylate_kinase_dom"/>
</dbReference>
<comment type="subcellular location">
    <subcellularLocation>
        <location evidence="14">Cytoplasm</location>
    </subcellularLocation>
</comment>
<dbReference type="GO" id="GO:0003735">
    <property type="term" value="F:structural constituent of ribosome"/>
    <property type="evidence" value="ECO:0007669"/>
    <property type="project" value="InterPro"/>
</dbReference>
<comment type="similarity">
    <text evidence="2 14">Belongs to the cytidylate kinase family. Type 1 subfamily.</text>
</comment>
<dbReference type="EMBL" id="CP013015">
    <property type="protein sequence ID" value="AMM41629.1"/>
    <property type="molecule type" value="Genomic_DNA"/>
</dbReference>
<proteinExistence type="inferred from homology"/>
<dbReference type="Gene3D" id="3.40.50.300">
    <property type="entry name" value="P-loop containing nucleotide triphosphate hydrolases"/>
    <property type="match status" value="1"/>
</dbReference>
<dbReference type="Proteomes" id="UP000070560">
    <property type="component" value="Chromosome"/>
</dbReference>
<feature type="domain" description="S1 motif" evidence="16">
    <location>
        <begin position="519"/>
        <end position="589"/>
    </location>
</feature>
<dbReference type="GO" id="GO:0036431">
    <property type="term" value="F:dCMP kinase activity"/>
    <property type="evidence" value="ECO:0007669"/>
    <property type="project" value="InterPro"/>
</dbReference>
<sequence>MAEIVITIDGPAGVGKTTVAKILAKKLGFKYFDTGAMYRALALAAQEKGITAEQTALLQKLAGELPLTFNQKENTFKVFLNDRDISELIRHPQIGMLASTISQIKEVREVFWEKQRKLAKEAQRAIFEGRDMGSIVFPDAPVKFFLTASSEIRAKRRLKQLKGLGKDVSYKEIYSSILQRDKQDSKRVIAPMQPAQDAIIIDTSNLGIENVINLMYKHISNKLEDLGMDNREEKTDENSHSLEKDETQTLTTLYNESVKNLQPGEILEGKIVCIMKDHVMVDVGFKSEGAIPLAEFKDRKGNVSVEEGDNVEVLFEGVNERDGNISLSRKKALQILTWEKIAKLYEKGAPIRGEITARVKGGFTVDIGIPAFLPGSQVDIKPVRDYDSFVGKSYSFKIINYNPQLHNVILSRRQFLEEERERLKKQTLSKLKEGDVVYGRVKSITDYGVFIDLGGIDGLLHITDISWGRIGHPADRFEFGDEVKVKVLKFDREKEKIALGMKQLTPDPWESISQKYPVGAHIKGRVTNLTDYGAFVEIEEGVEGLIHISEMCWSKHLKHPSEILSVGDIVETVVLDIDKKKRRLSLGIKQINPDPWEIVMEKYPVGSIIEGKIKSLTNFGIFVEVVPGLDGLVHISDISWTKRVRHPRELYKKGDKIKVKVLEINKDSGKIALGIKQLMPDPWAEVSEKFPVGSVITGKITHITDFGLFVKVDEDIEGLVHISEVSYEKVKNLEERFKVGEEIRVKVIKINPEERKLGLSIKQLEEEEEKAHWRKYLSGNRKIKLGDLVKTKQNNA</sequence>
<evidence type="ECO:0000256" key="15">
    <source>
        <dbReference type="SAM" id="Coils"/>
    </source>
</evidence>
<keyword evidence="14" id="KW-0963">Cytoplasm</keyword>
<dbReference type="InterPro" id="IPR050437">
    <property type="entry name" value="Ribos_protein_bS1-like"/>
</dbReference>
<dbReference type="InterPro" id="IPR000110">
    <property type="entry name" value="Ribosomal_bS1"/>
</dbReference>
<feature type="domain" description="S1 motif" evidence="16">
    <location>
        <begin position="264"/>
        <end position="330"/>
    </location>
</feature>
<dbReference type="InterPro" id="IPR003136">
    <property type="entry name" value="Cytidylate_kin"/>
</dbReference>
<dbReference type="CDD" id="cd05687">
    <property type="entry name" value="S1_RPS1_repeat_ec1_hs1"/>
    <property type="match status" value="1"/>
</dbReference>
<dbReference type="GO" id="GO:0022627">
    <property type="term" value="C:cytosolic small ribosomal subunit"/>
    <property type="evidence" value="ECO:0007669"/>
    <property type="project" value="TreeGrafter"/>
</dbReference>
<dbReference type="Gene3D" id="2.40.50.140">
    <property type="entry name" value="Nucleic acid-binding proteins"/>
    <property type="match status" value="6"/>
</dbReference>
<dbReference type="PANTHER" id="PTHR10724">
    <property type="entry name" value="30S RIBOSOMAL PROTEIN S1"/>
    <property type="match status" value="1"/>
</dbReference>
<dbReference type="InterPro" id="IPR003029">
    <property type="entry name" value="S1_domain"/>
</dbReference>
<name>A0A7U4QLM6_DESA2</name>
<dbReference type="FunFam" id="2.40.50.140:FF:000011">
    <property type="entry name" value="30S ribosomal protein S1"/>
    <property type="match status" value="1"/>
</dbReference>
<evidence type="ECO:0000313" key="18">
    <source>
        <dbReference type="Proteomes" id="UP000070560"/>
    </source>
</evidence>
<comment type="catalytic activity">
    <reaction evidence="13 14">
        <text>CMP + ATP = CDP + ADP</text>
        <dbReference type="Rhea" id="RHEA:11600"/>
        <dbReference type="ChEBI" id="CHEBI:30616"/>
        <dbReference type="ChEBI" id="CHEBI:58069"/>
        <dbReference type="ChEBI" id="CHEBI:60377"/>
        <dbReference type="ChEBI" id="CHEBI:456216"/>
        <dbReference type="EC" id="2.7.4.25"/>
    </reaction>
</comment>
<dbReference type="GO" id="GO:0005524">
    <property type="term" value="F:ATP binding"/>
    <property type="evidence" value="ECO:0007669"/>
    <property type="project" value="UniProtKB-UniRule"/>
</dbReference>
<keyword evidence="4" id="KW-0677">Repeat</keyword>
<keyword evidence="9 17" id="KW-0689">Ribosomal protein</keyword>
<dbReference type="GO" id="GO:0006412">
    <property type="term" value="P:translation"/>
    <property type="evidence" value="ECO:0007669"/>
    <property type="project" value="InterPro"/>
</dbReference>
<feature type="domain" description="S1 motif" evidence="16">
    <location>
        <begin position="693"/>
        <end position="762"/>
    </location>
</feature>
<dbReference type="GO" id="GO:0003729">
    <property type="term" value="F:mRNA binding"/>
    <property type="evidence" value="ECO:0007669"/>
    <property type="project" value="TreeGrafter"/>
</dbReference>
<evidence type="ECO:0000256" key="2">
    <source>
        <dbReference type="ARBA" id="ARBA00009427"/>
    </source>
</evidence>
<reference evidence="17 18" key="1">
    <citation type="submission" date="2015-10" db="EMBL/GenBank/DDBJ databases">
        <title>Candidatus Desulfofervidus auxilii, a hydrogenotrophic sulfate-reducing bacterium involved in the thermophilic anaerobic oxidation of methane.</title>
        <authorList>
            <person name="Krukenberg V."/>
            <person name="Richter M."/>
            <person name="Wegener G."/>
        </authorList>
    </citation>
    <scope>NUCLEOTIDE SEQUENCE [LARGE SCALE GENOMIC DNA]</scope>
    <source>
        <strain evidence="17 18">HS1</strain>
    </source>
</reference>
<dbReference type="NCBIfam" id="TIGR00017">
    <property type="entry name" value="cmk"/>
    <property type="match status" value="1"/>
</dbReference>
<dbReference type="CDD" id="cd02020">
    <property type="entry name" value="CMPK"/>
    <property type="match status" value="1"/>
</dbReference>
<feature type="binding site" evidence="14">
    <location>
        <begin position="10"/>
        <end position="18"/>
    </location>
    <ligand>
        <name>ATP</name>
        <dbReference type="ChEBI" id="CHEBI:30616"/>
    </ligand>
</feature>
<keyword evidence="10" id="KW-0687">Ribonucleoprotein</keyword>